<feature type="compositionally biased region" description="Low complexity" evidence="1">
    <location>
        <begin position="232"/>
        <end position="242"/>
    </location>
</feature>
<proteinExistence type="predicted"/>
<evidence type="ECO:0000313" key="2">
    <source>
        <dbReference type="EMBL" id="KAK3377424.1"/>
    </source>
</evidence>
<reference evidence="2" key="1">
    <citation type="journal article" date="2023" name="Mol. Phylogenet. Evol.">
        <title>Genome-scale phylogeny and comparative genomics of the fungal order Sordariales.</title>
        <authorList>
            <person name="Hensen N."/>
            <person name="Bonometti L."/>
            <person name="Westerberg I."/>
            <person name="Brannstrom I.O."/>
            <person name="Guillou S."/>
            <person name="Cros-Aarteil S."/>
            <person name="Calhoun S."/>
            <person name="Haridas S."/>
            <person name="Kuo A."/>
            <person name="Mondo S."/>
            <person name="Pangilinan J."/>
            <person name="Riley R."/>
            <person name="LaButti K."/>
            <person name="Andreopoulos B."/>
            <person name="Lipzen A."/>
            <person name="Chen C."/>
            <person name="Yan M."/>
            <person name="Daum C."/>
            <person name="Ng V."/>
            <person name="Clum A."/>
            <person name="Steindorff A."/>
            <person name="Ohm R.A."/>
            <person name="Martin F."/>
            <person name="Silar P."/>
            <person name="Natvig D.O."/>
            <person name="Lalanne C."/>
            <person name="Gautier V."/>
            <person name="Ament-Velasquez S.L."/>
            <person name="Kruys A."/>
            <person name="Hutchinson M.I."/>
            <person name="Powell A.J."/>
            <person name="Barry K."/>
            <person name="Miller A.N."/>
            <person name="Grigoriev I.V."/>
            <person name="Debuchy R."/>
            <person name="Gladieux P."/>
            <person name="Hiltunen Thoren M."/>
            <person name="Johannesson H."/>
        </authorList>
    </citation>
    <scope>NUCLEOTIDE SEQUENCE</scope>
    <source>
        <strain evidence="2">CBS 232.78</strain>
    </source>
</reference>
<sequence length="248" mass="26402">MSFIQTGPNQTLMHELRGRWSNRTTATFSPSDRCGPELLIPAESYEREFDFRGCSNILFFDTRKGDNDLLLMMHGSGHMALPAGVRVVAVSGWAKCTSSSPAPARSAYSGSIVGGVTPGTRAPPQSHVSSYSGSYAGSGWRNVDAPRAVSTVSANTYRPDRAGPGSYVSAREVPLPQSVVGRRSNYGGGEDDGFEVVEEASWYRDSQARSRVGGGGRDSSDDISLAGSVTPSMSISSVGSRGSRSHYY</sequence>
<organism evidence="2 3">
    <name type="scientific">Podospora didyma</name>
    <dbReference type="NCBI Taxonomy" id="330526"/>
    <lineage>
        <taxon>Eukaryota</taxon>
        <taxon>Fungi</taxon>
        <taxon>Dikarya</taxon>
        <taxon>Ascomycota</taxon>
        <taxon>Pezizomycotina</taxon>
        <taxon>Sordariomycetes</taxon>
        <taxon>Sordariomycetidae</taxon>
        <taxon>Sordariales</taxon>
        <taxon>Podosporaceae</taxon>
        <taxon>Podospora</taxon>
    </lineage>
</organism>
<evidence type="ECO:0000256" key="1">
    <source>
        <dbReference type="SAM" id="MobiDB-lite"/>
    </source>
</evidence>
<name>A0AAE0KIR8_9PEZI</name>
<reference evidence="2" key="2">
    <citation type="submission" date="2023-06" db="EMBL/GenBank/DDBJ databases">
        <authorList>
            <consortium name="Lawrence Berkeley National Laboratory"/>
            <person name="Haridas S."/>
            <person name="Hensen N."/>
            <person name="Bonometti L."/>
            <person name="Westerberg I."/>
            <person name="Brannstrom I.O."/>
            <person name="Guillou S."/>
            <person name="Cros-Aarteil S."/>
            <person name="Calhoun S."/>
            <person name="Kuo A."/>
            <person name="Mondo S."/>
            <person name="Pangilinan J."/>
            <person name="Riley R."/>
            <person name="LaButti K."/>
            <person name="Andreopoulos B."/>
            <person name="Lipzen A."/>
            <person name="Chen C."/>
            <person name="Yanf M."/>
            <person name="Daum C."/>
            <person name="Ng V."/>
            <person name="Clum A."/>
            <person name="Steindorff A."/>
            <person name="Ohm R."/>
            <person name="Martin F."/>
            <person name="Silar P."/>
            <person name="Natvig D."/>
            <person name="Lalanne C."/>
            <person name="Gautier V."/>
            <person name="Ament-velasquez S.L."/>
            <person name="Kruys A."/>
            <person name="Hutchinson M.I."/>
            <person name="Powell A.J."/>
            <person name="Barry K."/>
            <person name="Miller A.N."/>
            <person name="Grigoriev I.V."/>
            <person name="Debuchy R."/>
            <person name="Gladieux P."/>
            <person name="Thoren M.H."/>
            <person name="Johannesson H."/>
        </authorList>
    </citation>
    <scope>NUCLEOTIDE SEQUENCE</scope>
    <source>
        <strain evidence="2">CBS 232.78</strain>
    </source>
</reference>
<evidence type="ECO:0000313" key="3">
    <source>
        <dbReference type="Proteomes" id="UP001285441"/>
    </source>
</evidence>
<accession>A0AAE0KIR8</accession>
<feature type="region of interest" description="Disordered" evidence="1">
    <location>
        <begin position="206"/>
        <end position="248"/>
    </location>
</feature>
<comment type="caution">
    <text evidence="2">The sequence shown here is derived from an EMBL/GenBank/DDBJ whole genome shotgun (WGS) entry which is preliminary data.</text>
</comment>
<protein>
    <submittedName>
        <fullName evidence="2">Uncharacterized protein</fullName>
    </submittedName>
</protein>
<dbReference type="Proteomes" id="UP001285441">
    <property type="component" value="Unassembled WGS sequence"/>
</dbReference>
<feature type="region of interest" description="Disordered" evidence="1">
    <location>
        <begin position="151"/>
        <end position="170"/>
    </location>
</feature>
<dbReference type="EMBL" id="JAULSW010000006">
    <property type="protein sequence ID" value="KAK3377424.1"/>
    <property type="molecule type" value="Genomic_DNA"/>
</dbReference>
<dbReference type="AlphaFoldDB" id="A0AAE0KIR8"/>
<gene>
    <name evidence="2" type="ORF">B0H63DRAFT_218776</name>
</gene>
<keyword evidence="3" id="KW-1185">Reference proteome</keyword>